<gene>
    <name evidence="1" type="ORF">DSO57_1026716</name>
</gene>
<dbReference type="Proteomes" id="UP001165960">
    <property type="component" value="Unassembled WGS sequence"/>
</dbReference>
<accession>A0ACC2SR29</accession>
<protein>
    <submittedName>
        <fullName evidence="1">Uncharacterized protein</fullName>
    </submittedName>
</protein>
<comment type="caution">
    <text evidence="1">The sequence shown here is derived from an EMBL/GenBank/DDBJ whole genome shotgun (WGS) entry which is preliminary data.</text>
</comment>
<proteinExistence type="predicted"/>
<dbReference type="EMBL" id="QTSX02004418">
    <property type="protein sequence ID" value="KAJ9064785.1"/>
    <property type="molecule type" value="Genomic_DNA"/>
</dbReference>
<sequence>MDQLPPWKYLATVATKFPDLPANVSHNTQGALNELSLDVSNNMNQSHGNVKLRALSPN</sequence>
<evidence type="ECO:0000313" key="1">
    <source>
        <dbReference type="EMBL" id="KAJ9064785.1"/>
    </source>
</evidence>
<evidence type="ECO:0000313" key="2">
    <source>
        <dbReference type="Proteomes" id="UP001165960"/>
    </source>
</evidence>
<keyword evidence="2" id="KW-1185">Reference proteome</keyword>
<name>A0ACC2SR29_9FUNG</name>
<organism evidence="1 2">
    <name type="scientific">Entomophthora muscae</name>
    <dbReference type="NCBI Taxonomy" id="34485"/>
    <lineage>
        <taxon>Eukaryota</taxon>
        <taxon>Fungi</taxon>
        <taxon>Fungi incertae sedis</taxon>
        <taxon>Zoopagomycota</taxon>
        <taxon>Entomophthoromycotina</taxon>
        <taxon>Entomophthoromycetes</taxon>
        <taxon>Entomophthorales</taxon>
        <taxon>Entomophthoraceae</taxon>
        <taxon>Entomophthora</taxon>
    </lineage>
</organism>
<reference evidence="1" key="1">
    <citation type="submission" date="2022-04" db="EMBL/GenBank/DDBJ databases">
        <title>Genome of the entomopathogenic fungus Entomophthora muscae.</title>
        <authorList>
            <person name="Elya C."/>
            <person name="Lovett B.R."/>
            <person name="Lee E."/>
            <person name="Macias A.M."/>
            <person name="Hajek A.E."/>
            <person name="De Bivort B.L."/>
            <person name="Kasson M.T."/>
            <person name="De Fine Licht H.H."/>
            <person name="Stajich J.E."/>
        </authorList>
    </citation>
    <scope>NUCLEOTIDE SEQUENCE</scope>
    <source>
        <strain evidence="1">Berkeley</strain>
    </source>
</reference>